<proteinExistence type="predicted"/>
<dbReference type="GO" id="GO:0036374">
    <property type="term" value="F:glutathione hydrolase activity"/>
    <property type="evidence" value="ECO:0007669"/>
    <property type="project" value="InterPro"/>
</dbReference>
<dbReference type="InterPro" id="IPR000101">
    <property type="entry name" value="GGT_peptidase"/>
</dbReference>
<dbReference type="InterPro" id="IPR043137">
    <property type="entry name" value="GGT_ssub_C"/>
</dbReference>
<keyword evidence="5" id="KW-1185">Reference proteome</keyword>
<evidence type="ECO:0000256" key="4">
    <source>
        <dbReference type="SAM" id="Phobius"/>
    </source>
</evidence>
<feature type="binding site" evidence="2">
    <location>
        <position position="261"/>
    </location>
    <ligand>
        <name>L-glutamate</name>
        <dbReference type="ChEBI" id="CHEBI:29985"/>
    </ligand>
</feature>
<dbReference type="GO" id="GO:0005886">
    <property type="term" value="C:plasma membrane"/>
    <property type="evidence" value="ECO:0007669"/>
    <property type="project" value="TreeGrafter"/>
</dbReference>
<dbReference type="Gene3D" id="3.60.20.40">
    <property type="match status" value="1"/>
</dbReference>
<keyword evidence="4" id="KW-0472">Membrane</keyword>
<reference evidence="6" key="1">
    <citation type="submission" date="2025-08" db="UniProtKB">
        <authorList>
            <consortium name="RefSeq"/>
        </authorList>
    </citation>
    <scope>IDENTIFICATION</scope>
</reference>
<dbReference type="PANTHER" id="PTHR11686:SF9">
    <property type="entry name" value="RE13973P"/>
    <property type="match status" value="1"/>
</dbReference>
<gene>
    <name evidence="6" type="primary">LOC108005475</name>
</gene>
<feature type="active site" description="Nucleophile" evidence="1">
    <location>
        <position position="539"/>
    </location>
</feature>
<dbReference type="PRINTS" id="PR01210">
    <property type="entry name" value="GGTRANSPTASE"/>
</dbReference>
<evidence type="ECO:0000313" key="5">
    <source>
        <dbReference type="Proteomes" id="UP001652628"/>
    </source>
</evidence>
<evidence type="ECO:0000313" key="6">
    <source>
        <dbReference type="RefSeq" id="XP_036676968.2"/>
    </source>
</evidence>
<dbReference type="Proteomes" id="UP001652628">
    <property type="component" value="Chromosome X"/>
</dbReference>
<dbReference type="PANTHER" id="PTHR11686">
    <property type="entry name" value="GAMMA GLUTAMYL TRANSPEPTIDASE"/>
    <property type="match status" value="1"/>
</dbReference>
<feature type="transmembrane region" description="Helical" evidence="4">
    <location>
        <begin position="101"/>
        <end position="119"/>
    </location>
</feature>
<dbReference type="InterPro" id="IPR029055">
    <property type="entry name" value="Ntn_hydrolases_N"/>
</dbReference>
<name>A0AB40AE54_DROSZ</name>
<dbReference type="Gene3D" id="1.10.246.130">
    <property type="match status" value="1"/>
</dbReference>
<feature type="binding site" evidence="2">
    <location>
        <position position="630"/>
    </location>
    <ligand>
        <name>L-glutamate</name>
        <dbReference type="ChEBI" id="CHEBI:29985"/>
    </ligand>
</feature>
<evidence type="ECO:0000256" key="2">
    <source>
        <dbReference type="PIRSR" id="PIRSR600101-2"/>
    </source>
</evidence>
<feature type="region of interest" description="Disordered" evidence="3">
    <location>
        <begin position="50"/>
        <end position="72"/>
    </location>
</feature>
<dbReference type="SUPFAM" id="SSF56235">
    <property type="entry name" value="N-terminal nucleophile aminohydrolases (Ntn hydrolases)"/>
    <property type="match status" value="1"/>
</dbReference>
<organism evidence="5 6">
    <name type="scientific">Drosophila suzukii</name>
    <name type="common">Spotted-wing drosophila fruit fly</name>
    <dbReference type="NCBI Taxonomy" id="28584"/>
    <lineage>
        <taxon>Eukaryota</taxon>
        <taxon>Metazoa</taxon>
        <taxon>Ecdysozoa</taxon>
        <taxon>Arthropoda</taxon>
        <taxon>Hexapoda</taxon>
        <taxon>Insecta</taxon>
        <taxon>Pterygota</taxon>
        <taxon>Neoptera</taxon>
        <taxon>Endopterygota</taxon>
        <taxon>Diptera</taxon>
        <taxon>Brachycera</taxon>
        <taxon>Muscomorpha</taxon>
        <taxon>Ephydroidea</taxon>
        <taxon>Drosophilidae</taxon>
        <taxon>Drosophila</taxon>
        <taxon>Sophophora</taxon>
    </lineage>
</organism>
<dbReference type="InterPro" id="IPR043138">
    <property type="entry name" value="GGT_lsub"/>
</dbReference>
<dbReference type="GeneID" id="108005475"/>
<evidence type="ECO:0000256" key="1">
    <source>
        <dbReference type="PIRSR" id="PIRSR600101-1"/>
    </source>
</evidence>
<dbReference type="AlphaFoldDB" id="A0AB40AE54"/>
<feature type="binding site" evidence="2">
    <location>
        <position position="581"/>
    </location>
    <ligand>
        <name>L-glutamate</name>
        <dbReference type="ChEBI" id="CHEBI:29985"/>
    </ligand>
</feature>
<keyword evidence="4" id="KW-1133">Transmembrane helix</keyword>
<accession>A0AB40AE54</accession>
<dbReference type="RefSeq" id="XP_036676968.2">
    <property type="nucleotide sequence ID" value="XM_036821073.3"/>
</dbReference>
<feature type="binding site" evidence="2">
    <location>
        <begin position="557"/>
        <end position="559"/>
    </location>
    <ligand>
        <name>L-glutamate</name>
        <dbReference type="ChEBI" id="CHEBI:29985"/>
    </ligand>
</feature>
<sequence>MHSTACGVGASATNLSTLQSSITISPGPAATGAGAGGAADAHKMVHHSNEDAMNKIPLKSAGGLDSDEEKNGGELMQDTAAAEEARREQMRVKVLAWMKKLTIVLICFIGIALISYVIISLCFSDEQQHEAADTDAATESVGNLNLASTPAEDALPNVAASTSATTAEPPAWLADQIRIDTSEHFESVLGVYQHGAVSSDNLECSKIGSGILQKNGSAVDAAIAALLCNGLLTLQSMGLGGGHLMNVYDRKAQLATAIDAREVAPYEATEEMFAKDPDSSNKGPLSIAVPGEAMGYHVAHQKFGRLPWADLVAPSLELCEKGYHVSQHMERALKFQWPLIKEHEQYETYRNAQTGSHHTAGTVVKPPKNLCKTYKLLAENGPMDLYNGTLAKLLAEDLKDVGSIIIPDDLESYEADVINSITMHLGEDTLYVIPPVSSGSVVAHALSILQGYNFTKQDLATEELRARTIHRFAEALKFAFAQRPELGDVHFIDTRELVSRLNSVDFGEQNRAKINDSHVLPDAQAYGANSAPKDDPYGTSNLVVLAPNGDAVSVTSSINQYFGSGLIGPRTGIVLNNGMNDFSVENNFFGLPQSAANKIEPHKRAMSSQSPVLLADKAGDMRLVIGAAGGSRIIPAVVEVVANVLWFGEDLRRAIDAPRFYHQLLPDILEYEEGGFPETVLQLLAKRGHTLKPISRIKGSVVTAITRNATAIYANADYRKRGGVAGF</sequence>
<protein>
    <submittedName>
        <fullName evidence="6">Scoloptoxin SSD14 isoform X3</fullName>
    </submittedName>
</protein>
<dbReference type="GO" id="GO:0006751">
    <property type="term" value="P:glutathione catabolic process"/>
    <property type="evidence" value="ECO:0007669"/>
    <property type="project" value="InterPro"/>
</dbReference>
<dbReference type="Pfam" id="PF01019">
    <property type="entry name" value="G_glu_transpept"/>
    <property type="match status" value="1"/>
</dbReference>
<keyword evidence="4" id="KW-0812">Transmembrane</keyword>
<feature type="binding site" evidence="2">
    <location>
        <begin position="607"/>
        <end position="608"/>
    </location>
    <ligand>
        <name>L-glutamate</name>
        <dbReference type="ChEBI" id="CHEBI:29985"/>
    </ligand>
</feature>
<evidence type="ECO:0000256" key="3">
    <source>
        <dbReference type="SAM" id="MobiDB-lite"/>
    </source>
</evidence>